<sequence>MARTGWITRASVTVAFSMALTPAVFALGPKVERAFFPVVEGAELLAPERLGPDYRFRLRFRKLRQCEFLGLSWFDGERRLTLEPERVDRSLPDGRTLPTGDRQVGPFRVRERDGLTGTRAFTLHRCHPLWVTITDFWRG</sequence>
<protein>
    <submittedName>
        <fullName evidence="1">Uncharacterized protein</fullName>
    </submittedName>
</protein>
<dbReference type="EMBL" id="JYFE01000020">
    <property type="protein sequence ID" value="KIT17285.1"/>
    <property type="molecule type" value="Genomic_DNA"/>
</dbReference>
<dbReference type="Proteomes" id="UP000032232">
    <property type="component" value="Unassembled WGS sequence"/>
</dbReference>
<organism evidence="1 2">
    <name type="scientific">Jannaschia aquimarina</name>
    <dbReference type="NCBI Taxonomy" id="935700"/>
    <lineage>
        <taxon>Bacteria</taxon>
        <taxon>Pseudomonadati</taxon>
        <taxon>Pseudomonadota</taxon>
        <taxon>Alphaproteobacteria</taxon>
        <taxon>Rhodobacterales</taxon>
        <taxon>Roseobacteraceae</taxon>
        <taxon>Jannaschia</taxon>
    </lineage>
</organism>
<proteinExistence type="predicted"/>
<dbReference type="PATRIC" id="fig|935700.4.peg.1061"/>
<dbReference type="RefSeq" id="WP_043917852.1">
    <property type="nucleotide sequence ID" value="NZ_FZPF01000007.1"/>
</dbReference>
<dbReference type="STRING" id="935700.jaqu_10160"/>
<gene>
    <name evidence="1" type="ORF">jaqu_10160</name>
</gene>
<evidence type="ECO:0000313" key="1">
    <source>
        <dbReference type="EMBL" id="KIT17285.1"/>
    </source>
</evidence>
<name>A0A0D1ENQ8_9RHOB</name>
<evidence type="ECO:0000313" key="2">
    <source>
        <dbReference type="Proteomes" id="UP000032232"/>
    </source>
</evidence>
<comment type="caution">
    <text evidence="1">The sequence shown here is derived from an EMBL/GenBank/DDBJ whole genome shotgun (WGS) entry which is preliminary data.</text>
</comment>
<accession>A0A0D1ENQ8</accession>
<keyword evidence="2" id="KW-1185">Reference proteome</keyword>
<dbReference type="AlphaFoldDB" id="A0A0D1ENQ8"/>
<reference evidence="1 2" key="1">
    <citation type="submission" date="2015-02" db="EMBL/GenBank/DDBJ databases">
        <title>Genome Sequence of Jannaschia aquimarina DSM28248, a member of the Roseobacter clade.</title>
        <authorList>
            <person name="Voget S."/>
            <person name="Daniel R."/>
        </authorList>
    </citation>
    <scope>NUCLEOTIDE SEQUENCE [LARGE SCALE GENOMIC DNA]</scope>
    <source>
        <strain evidence="1 2">GSW-M26</strain>
    </source>
</reference>